<comment type="caution">
    <text evidence="1">The sequence shown here is derived from an EMBL/GenBank/DDBJ whole genome shotgun (WGS) entry which is preliminary data.</text>
</comment>
<reference evidence="1" key="1">
    <citation type="submission" date="2021-10" db="EMBL/GenBank/DDBJ databases">
        <title>The diversity and Nitrogen Metabolism of Culturable Nitrate-Utilizing Bacteria Within the Oxygen Minimum Zone of the Changjiang (Yangtze River)Estuary.</title>
        <authorList>
            <person name="Zhang D."/>
            <person name="Zheng J."/>
            <person name="Liu S."/>
            <person name="He W."/>
        </authorList>
    </citation>
    <scope>NUCLEOTIDE SEQUENCE</scope>
    <source>
        <strain evidence="1">FXH-223</strain>
    </source>
</reference>
<dbReference type="AlphaFoldDB" id="A0A9Q3UJR5"/>
<evidence type="ECO:0000313" key="2">
    <source>
        <dbReference type="Proteomes" id="UP001108027"/>
    </source>
</evidence>
<organism evidence="1 2">
    <name type="scientific">Alloalcanivorax marinus</name>
    <dbReference type="NCBI Taxonomy" id="1177169"/>
    <lineage>
        <taxon>Bacteria</taxon>
        <taxon>Pseudomonadati</taxon>
        <taxon>Pseudomonadota</taxon>
        <taxon>Gammaproteobacteria</taxon>
        <taxon>Oceanospirillales</taxon>
        <taxon>Alcanivoracaceae</taxon>
        <taxon>Alloalcanivorax</taxon>
    </lineage>
</organism>
<accession>A0A9Q3UJR5</accession>
<evidence type="ECO:0000313" key="1">
    <source>
        <dbReference type="EMBL" id="MCC4307316.1"/>
    </source>
</evidence>
<keyword evidence="2" id="KW-1185">Reference proteome</keyword>
<name>A0A9Q3UJR5_9GAMM</name>
<gene>
    <name evidence="1" type="ORF">LL252_01920</name>
</gene>
<protein>
    <submittedName>
        <fullName evidence="1">Uncharacterized protein</fullName>
    </submittedName>
</protein>
<proteinExistence type="predicted"/>
<dbReference type="Proteomes" id="UP001108027">
    <property type="component" value="Unassembled WGS sequence"/>
</dbReference>
<dbReference type="RefSeq" id="WP_204427120.1">
    <property type="nucleotide sequence ID" value="NZ_ARXL01000016.1"/>
</dbReference>
<dbReference type="EMBL" id="JAJGNA010000001">
    <property type="protein sequence ID" value="MCC4307316.1"/>
    <property type="molecule type" value="Genomic_DNA"/>
</dbReference>
<sequence>MGEIVPFKKPARKKPKKGLCQHGFHKWKVVKNTRFDSQRGKLVTRYQCERCGKRKVEAH</sequence>